<keyword evidence="2" id="KW-0813">Transport</keyword>
<dbReference type="InterPro" id="IPR005606">
    <property type="entry name" value="Sec20"/>
</dbReference>
<evidence type="ECO:0000256" key="5">
    <source>
        <dbReference type="ARBA" id="ARBA00022892"/>
    </source>
</evidence>
<evidence type="ECO:0000256" key="9">
    <source>
        <dbReference type="ARBA" id="ARBA00037934"/>
    </source>
</evidence>
<keyword evidence="4" id="KW-0256">Endoplasmic reticulum</keyword>
<dbReference type="AlphaFoldDB" id="A0A137P5X7"/>
<keyword evidence="8 12" id="KW-0472">Membrane</keyword>
<feature type="region of interest" description="Disordered" evidence="11">
    <location>
        <begin position="317"/>
        <end position="356"/>
    </location>
</feature>
<feature type="compositionally biased region" description="Basic and acidic residues" evidence="11">
    <location>
        <begin position="327"/>
        <end position="356"/>
    </location>
</feature>
<dbReference type="Pfam" id="PF03908">
    <property type="entry name" value="Sec20"/>
    <property type="match status" value="1"/>
</dbReference>
<dbReference type="InterPro" id="IPR056173">
    <property type="entry name" value="Sec20_C"/>
</dbReference>
<gene>
    <name evidence="14" type="ORF">CONCODRAFT_7021</name>
</gene>
<keyword evidence="3 12" id="KW-0812">Transmembrane</keyword>
<proteinExistence type="inferred from homology"/>
<comment type="similarity">
    <text evidence="9">Belongs to the SEC20 family.</text>
</comment>
<dbReference type="PANTHER" id="PTHR12825:SF0">
    <property type="entry name" value="VESICLE TRANSPORT PROTEIN SEC20"/>
    <property type="match status" value="1"/>
</dbReference>
<evidence type="ECO:0000259" key="13">
    <source>
        <dbReference type="Pfam" id="PF03908"/>
    </source>
</evidence>
<keyword evidence="6 12" id="KW-1133">Transmembrane helix</keyword>
<dbReference type="GO" id="GO:0006890">
    <property type="term" value="P:retrograde vesicle-mediated transport, Golgi to endoplasmic reticulum"/>
    <property type="evidence" value="ECO:0007669"/>
    <property type="project" value="InterPro"/>
</dbReference>
<keyword evidence="15" id="KW-1185">Reference proteome</keyword>
<dbReference type="PANTHER" id="PTHR12825">
    <property type="entry name" value="BNIP1-RELATED"/>
    <property type="match status" value="1"/>
</dbReference>
<evidence type="ECO:0000256" key="11">
    <source>
        <dbReference type="SAM" id="MobiDB-lite"/>
    </source>
</evidence>
<evidence type="ECO:0000256" key="1">
    <source>
        <dbReference type="ARBA" id="ARBA00004163"/>
    </source>
</evidence>
<evidence type="ECO:0000256" key="6">
    <source>
        <dbReference type="ARBA" id="ARBA00022989"/>
    </source>
</evidence>
<sequence>MNILESNRQQVQQQLIEFKNLLNKEGLIENREKCEDELEKVKDYLWKYERSIKDIKKSNENGTDIELINAHNEFQLRFKSTFRSLNIDYKKKLEAIEHKELLEGRSKLKKDSLSHKKSLKQANEVTRSLQRTSELLVQEIEKSSNSAQALSESSQMMDTTNSEYKNIEGLTKTSGGLLSGLEIQAWIDRISLALGFGIFLFTVYWVISKRIYIPTLFPSILFRSGSKTAKIPVATEGFAIKTPVKATFSAHPTIAATSNDDHHGTKPLASDYISLKDEASSNVYPTTTASSNSHDEVKASVSEFISLNDVTTPVVKSVATPSISADKNGKSKPLDSEHKPLEKKHTQKESPESEEL</sequence>
<comment type="subcellular location">
    <subcellularLocation>
        <location evidence="1">Endoplasmic reticulum membrane</location>
        <topology evidence="1">Single-pass type IV membrane protein</topology>
    </subcellularLocation>
</comment>
<name>A0A137P5X7_CONC2</name>
<feature type="coiled-coil region" evidence="10">
    <location>
        <begin position="1"/>
        <end position="44"/>
    </location>
</feature>
<dbReference type="GO" id="GO:0005789">
    <property type="term" value="C:endoplasmic reticulum membrane"/>
    <property type="evidence" value="ECO:0007669"/>
    <property type="project" value="UniProtKB-SubCell"/>
</dbReference>
<organism evidence="14 15">
    <name type="scientific">Conidiobolus coronatus (strain ATCC 28846 / CBS 209.66 / NRRL 28638)</name>
    <name type="common">Delacroixia coronata</name>
    <dbReference type="NCBI Taxonomy" id="796925"/>
    <lineage>
        <taxon>Eukaryota</taxon>
        <taxon>Fungi</taxon>
        <taxon>Fungi incertae sedis</taxon>
        <taxon>Zoopagomycota</taxon>
        <taxon>Entomophthoromycotina</taxon>
        <taxon>Entomophthoromycetes</taxon>
        <taxon>Entomophthorales</taxon>
        <taxon>Ancylistaceae</taxon>
        <taxon>Conidiobolus</taxon>
    </lineage>
</organism>
<dbReference type="EMBL" id="KQ964503">
    <property type="protein sequence ID" value="KXN70396.1"/>
    <property type="molecule type" value="Genomic_DNA"/>
</dbReference>
<keyword evidence="7 10" id="KW-0175">Coiled coil</keyword>
<evidence type="ECO:0000256" key="7">
    <source>
        <dbReference type="ARBA" id="ARBA00023054"/>
    </source>
</evidence>
<evidence type="ECO:0000256" key="12">
    <source>
        <dbReference type="SAM" id="Phobius"/>
    </source>
</evidence>
<dbReference type="GO" id="GO:0005484">
    <property type="term" value="F:SNAP receptor activity"/>
    <property type="evidence" value="ECO:0007669"/>
    <property type="project" value="InterPro"/>
</dbReference>
<keyword evidence="5" id="KW-0931">ER-Golgi transport</keyword>
<feature type="transmembrane region" description="Helical" evidence="12">
    <location>
        <begin position="190"/>
        <end position="207"/>
    </location>
</feature>
<dbReference type="STRING" id="796925.A0A137P5X7"/>
<accession>A0A137P5X7</accession>
<evidence type="ECO:0000313" key="15">
    <source>
        <dbReference type="Proteomes" id="UP000070444"/>
    </source>
</evidence>
<evidence type="ECO:0000313" key="14">
    <source>
        <dbReference type="EMBL" id="KXN70396.1"/>
    </source>
</evidence>
<reference evidence="14 15" key="1">
    <citation type="journal article" date="2015" name="Genome Biol. Evol.">
        <title>Phylogenomic analyses indicate that early fungi evolved digesting cell walls of algal ancestors of land plants.</title>
        <authorList>
            <person name="Chang Y."/>
            <person name="Wang S."/>
            <person name="Sekimoto S."/>
            <person name="Aerts A.L."/>
            <person name="Choi C."/>
            <person name="Clum A."/>
            <person name="LaButti K.M."/>
            <person name="Lindquist E.A."/>
            <person name="Yee Ngan C."/>
            <person name="Ohm R.A."/>
            <person name="Salamov A.A."/>
            <person name="Grigoriev I.V."/>
            <person name="Spatafora J.W."/>
            <person name="Berbee M.L."/>
        </authorList>
    </citation>
    <scope>NUCLEOTIDE SEQUENCE [LARGE SCALE GENOMIC DNA]</scope>
    <source>
        <strain evidence="14 15">NRRL 28638</strain>
    </source>
</reference>
<feature type="domain" description="Sec20 C-terminal" evidence="13">
    <location>
        <begin position="121"/>
        <end position="211"/>
    </location>
</feature>
<dbReference type="Proteomes" id="UP000070444">
    <property type="component" value="Unassembled WGS sequence"/>
</dbReference>
<evidence type="ECO:0000256" key="3">
    <source>
        <dbReference type="ARBA" id="ARBA00022692"/>
    </source>
</evidence>
<dbReference type="GO" id="GO:0031201">
    <property type="term" value="C:SNARE complex"/>
    <property type="evidence" value="ECO:0007669"/>
    <property type="project" value="TreeGrafter"/>
</dbReference>
<evidence type="ECO:0000256" key="8">
    <source>
        <dbReference type="ARBA" id="ARBA00023136"/>
    </source>
</evidence>
<evidence type="ECO:0000256" key="4">
    <source>
        <dbReference type="ARBA" id="ARBA00022824"/>
    </source>
</evidence>
<evidence type="ECO:0000256" key="2">
    <source>
        <dbReference type="ARBA" id="ARBA00022448"/>
    </source>
</evidence>
<dbReference type="OrthoDB" id="46868at2759"/>
<evidence type="ECO:0000256" key="10">
    <source>
        <dbReference type="SAM" id="Coils"/>
    </source>
</evidence>
<protein>
    <submittedName>
        <fullName evidence="14">Sec20-domain-containing protein</fullName>
    </submittedName>
</protein>